<reference evidence="10 11" key="1">
    <citation type="submission" date="2019-03" db="EMBL/GenBank/DDBJ databases">
        <title>Sequencing 23 genomes of Wallemia ichthyophaga.</title>
        <authorList>
            <person name="Gostincar C."/>
        </authorList>
    </citation>
    <scope>NUCLEOTIDE SEQUENCE [LARGE SCALE GENOMIC DNA]</scope>
    <source>
        <strain evidence="10 11">EXF-6200</strain>
    </source>
</reference>
<dbReference type="PANTHER" id="PTHR12896">
    <property type="entry name" value="PAX6 NEIGHBOR PROTEIN PAXNEB"/>
    <property type="match status" value="1"/>
</dbReference>
<dbReference type="Proteomes" id="UP000310689">
    <property type="component" value="Unassembled WGS sequence"/>
</dbReference>
<name>A0A4T0JHQ5_WALIC</name>
<dbReference type="Gene3D" id="3.40.50.300">
    <property type="entry name" value="P-loop containing nucleotide triphosphate hydrolases"/>
    <property type="match status" value="1"/>
</dbReference>
<organism evidence="10 11">
    <name type="scientific">Wallemia ichthyophaga</name>
    <dbReference type="NCBI Taxonomy" id="245174"/>
    <lineage>
        <taxon>Eukaryota</taxon>
        <taxon>Fungi</taxon>
        <taxon>Dikarya</taxon>
        <taxon>Basidiomycota</taxon>
        <taxon>Wallemiomycotina</taxon>
        <taxon>Wallemiomycetes</taxon>
        <taxon>Wallemiales</taxon>
        <taxon>Wallemiaceae</taxon>
        <taxon>Wallemia</taxon>
    </lineage>
</organism>
<dbReference type="GO" id="GO:0008023">
    <property type="term" value="C:transcription elongation factor complex"/>
    <property type="evidence" value="ECO:0007669"/>
    <property type="project" value="TreeGrafter"/>
</dbReference>
<dbReference type="CDD" id="cd19494">
    <property type="entry name" value="Elp4"/>
    <property type="match status" value="1"/>
</dbReference>
<comment type="pathway">
    <text evidence="3">tRNA modification; 5-methoxycarbonylmethyl-2-thiouridine-tRNA biosynthesis.</text>
</comment>
<feature type="compositionally biased region" description="Basic and acidic residues" evidence="9">
    <location>
        <begin position="406"/>
        <end position="415"/>
    </location>
</feature>
<dbReference type="EMBL" id="SPOI01000010">
    <property type="protein sequence ID" value="TIB42188.1"/>
    <property type="molecule type" value="Genomic_DNA"/>
</dbReference>
<evidence type="ECO:0000256" key="8">
    <source>
        <dbReference type="ARBA" id="ARBA00023242"/>
    </source>
</evidence>
<evidence type="ECO:0000313" key="11">
    <source>
        <dbReference type="Proteomes" id="UP000310689"/>
    </source>
</evidence>
<dbReference type="PANTHER" id="PTHR12896:SF1">
    <property type="entry name" value="ELONGATOR COMPLEX PROTEIN 4"/>
    <property type="match status" value="1"/>
</dbReference>
<feature type="compositionally biased region" description="Basic and acidic residues" evidence="9">
    <location>
        <begin position="1"/>
        <end position="11"/>
    </location>
</feature>
<feature type="region of interest" description="Disordered" evidence="9">
    <location>
        <begin position="389"/>
        <end position="498"/>
    </location>
</feature>
<gene>
    <name evidence="10" type="ORF">E3P86_00473</name>
</gene>
<keyword evidence="6" id="KW-0963">Cytoplasm</keyword>
<evidence type="ECO:0000256" key="9">
    <source>
        <dbReference type="SAM" id="MobiDB-lite"/>
    </source>
</evidence>
<dbReference type="AlphaFoldDB" id="A0A4T0JHQ5"/>
<evidence type="ECO:0000313" key="10">
    <source>
        <dbReference type="EMBL" id="TIB42188.1"/>
    </source>
</evidence>
<evidence type="ECO:0000256" key="5">
    <source>
        <dbReference type="ARBA" id="ARBA00020265"/>
    </source>
</evidence>
<feature type="region of interest" description="Disordered" evidence="9">
    <location>
        <begin position="105"/>
        <end position="137"/>
    </location>
</feature>
<dbReference type="GO" id="GO:0033588">
    <property type="term" value="C:elongator holoenzyme complex"/>
    <property type="evidence" value="ECO:0007669"/>
    <property type="project" value="InterPro"/>
</dbReference>
<evidence type="ECO:0000256" key="3">
    <source>
        <dbReference type="ARBA" id="ARBA00005043"/>
    </source>
</evidence>
<protein>
    <recommendedName>
        <fullName evidence="5">Elongator complex protein 4</fullName>
    </recommendedName>
</protein>
<dbReference type="UniPathway" id="UPA00988"/>
<keyword evidence="7" id="KW-0819">tRNA processing</keyword>
<dbReference type="Pfam" id="PF05625">
    <property type="entry name" value="PAXNEB"/>
    <property type="match status" value="1"/>
</dbReference>
<proteinExistence type="inferred from homology"/>
<evidence type="ECO:0000256" key="6">
    <source>
        <dbReference type="ARBA" id="ARBA00022490"/>
    </source>
</evidence>
<dbReference type="InterPro" id="IPR027417">
    <property type="entry name" value="P-loop_NTPase"/>
</dbReference>
<comment type="similarity">
    <text evidence="4">Belongs to the ELP4 family.</text>
</comment>
<evidence type="ECO:0000256" key="1">
    <source>
        <dbReference type="ARBA" id="ARBA00004123"/>
    </source>
</evidence>
<accession>A0A4T0JHQ5</accession>
<dbReference type="GO" id="GO:0002098">
    <property type="term" value="P:tRNA wobble uridine modification"/>
    <property type="evidence" value="ECO:0007669"/>
    <property type="project" value="InterPro"/>
</dbReference>
<keyword evidence="8" id="KW-0539">Nucleus</keyword>
<dbReference type="InterPro" id="IPR008728">
    <property type="entry name" value="Elongator_complex_protein_4"/>
</dbReference>
<sequence>MSSFKRRDEKHARRIRGTKVSPTSGLAHVSSGSAALDDVYTGSAGGRGGLGLSDHSLTLVVETDPHAAYADILLRYYLAQGIAAQHAVLSVGLPANSAMWLPLSEQGGKEQQQEQENDSDKEDTHTPKHTQGRGDSTIAWRYTHMKRFETSINTPSNSNGSDESSFLSTFDLTQTIPAHTLAHARERGLLEEVGVDVNDDVGGSGSEGEASSYTAILARIEAACKRHAGTQAQADENGHTHAPNMLRIVVRNVGSLWYGDSDGDGVLYRFFYKLRHLARTTPYTTIYTSAHMQSLQGVGGVLPQLLHVVDGCVALESFSDAPHRARAFAPSHGLLHCLARPAVHALTAPSDRHSVLRGGLVAGDNNLAFKLRRRRLVIETLHLDVEGGVGERRTTPSKSAAGVQDTSERVKRANEQEMEEQQEQLHEHEHLEHIHSSECTHDDGSVQIEGGAQAHTQNTQNTQNTHNTPKVTPPPSKAPSKGPRRVAFQSDKPELYEF</sequence>
<comment type="caution">
    <text evidence="10">The sequence shown here is derived from an EMBL/GenBank/DDBJ whole genome shotgun (WGS) entry which is preliminary data.</text>
</comment>
<feature type="compositionally biased region" description="Low complexity" evidence="9">
    <location>
        <begin position="452"/>
        <end position="468"/>
    </location>
</feature>
<dbReference type="GO" id="GO:0005737">
    <property type="term" value="C:cytoplasm"/>
    <property type="evidence" value="ECO:0007669"/>
    <property type="project" value="UniProtKB-SubCell"/>
</dbReference>
<evidence type="ECO:0000256" key="4">
    <source>
        <dbReference type="ARBA" id="ARBA00007573"/>
    </source>
</evidence>
<evidence type="ECO:0000256" key="2">
    <source>
        <dbReference type="ARBA" id="ARBA00004496"/>
    </source>
</evidence>
<evidence type="ECO:0000256" key="7">
    <source>
        <dbReference type="ARBA" id="ARBA00022694"/>
    </source>
</evidence>
<feature type="compositionally biased region" description="Basic and acidic residues" evidence="9">
    <location>
        <begin position="423"/>
        <end position="444"/>
    </location>
</feature>
<comment type="subcellular location">
    <subcellularLocation>
        <location evidence="2">Cytoplasm</location>
    </subcellularLocation>
    <subcellularLocation>
        <location evidence="1">Nucleus</location>
    </subcellularLocation>
</comment>
<feature type="region of interest" description="Disordered" evidence="9">
    <location>
        <begin position="1"/>
        <end position="28"/>
    </location>
</feature>